<dbReference type="RefSeq" id="XP_003882075.1">
    <property type="nucleotide sequence ID" value="XM_003882026.1"/>
</dbReference>
<name>F0VE99_NEOCL</name>
<dbReference type="PANTHER" id="PTHR46098">
    <property type="entry name" value="TRNA (CYTOSINE(38)-C(5))-METHYLTRANSFERASE"/>
    <property type="match status" value="1"/>
</dbReference>
<dbReference type="GO" id="GO:0032259">
    <property type="term" value="P:methylation"/>
    <property type="evidence" value="ECO:0007669"/>
    <property type="project" value="UniProtKB-KW"/>
</dbReference>
<evidence type="ECO:0000256" key="2">
    <source>
        <dbReference type="ARBA" id="ARBA00022679"/>
    </source>
</evidence>
<dbReference type="PROSITE" id="PS00095">
    <property type="entry name" value="C5_MTASE_2"/>
    <property type="match status" value="1"/>
</dbReference>
<evidence type="ECO:0000256" key="6">
    <source>
        <dbReference type="ARBA" id="ARBA00042810"/>
    </source>
</evidence>
<dbReference type="Pfam" id="PF00145">
    <property type="entry name" value="DNA_methylase"/>
    <property type="match status" value="1"/>
</dbReference>
<feature type="compositionally biased region" description="Polar residues" evidence="7">
    <location>
        <begin position="403"/>
        <end position="412"/>
    </location>
</feature>
<feature type="compositionally biased region" description="Basic and acidic residues" evidence="7">
    <location>
        <begin position="1088"/>
        <end position="1112"/>
    </location>
</feature>
<keyword evidence="2 8" id="KW-0808">Transferase</keyword>
<feature type="compositionally biased region" description="Low complexity" evidence="7">
    <location>
        <begin position="243"/>
        <end position="253"/>
    </location>
</feature>
<feature type="region of interest" description="Disordered" evidence="7">
    <location>
        <begin position="388"/>
        <end position="412"/>
    </location>
</feature>
<dbReference type="OrthoDB" id="414133at2759"/>
<feature type="region of interest" description="Disordered" evidence="7">
    <location>
        <begin position="35"/>
        <end position="118"/>
    </location>
</feature>
<dbReference type="EMBL" id="LN714480">
    <property type="protein sequence ID" value="CEL66004.1"/>
    <property type="molecule type" value="Genomic_DNA"/>
</dbReference>
<reference evidence="10" key="3">
    <citation type="journal article" date="2012" name="PLoS Pathog.">
        <title>Comparative genomics of the apicomplexan parasites Toxoplasma gondii and Neospora caninum: Coccidia differing in host range and transmission strategy.</title>
        <authorList>
            <person name="Reid A.J."/>
            <person name="Vermont S.J."/>
            <person name="Cotton J.A."/>
            <person name="Harris D."/>
            <person name="Hill-Cawthorne G.A."/>
            <person name="Konen-Waisman S."/>
            <person name="Latham S.M."/>
            <person name="Mourier T."/>
            <person name="Norton R."/>
            <person name="Quail M.A."/>
            <person name="Sanders M."/>
            <person name="Shanmugam D."/>
            <person name="Sohal A."/>
            <person name="Wasmuth J.D."/>
            <person name="Brunk B."/>
            <person name="Grigg M.E."/>
            <person name="Howard J.C."/>
            <person name="Parkinson J."/>
            <person name="Roos D.S."/>
            <person name="Trees A.J."/>
            <person name="Berriman M."/>
            <person name="Pain A."/>
            <person name="Wastling J.M."/>
        </authorList>
    </citation>
    <scope>NUCLEOTIDE SEQUENCE [LARGE SCALE GENOMIC DNA]</scope>
    <source>
        <strain evidence="10">Liverpool</strain>
    </source>
</reference>
<feature type="compositionally biased region" description="Basic and acidic residues" evidence="7">
    <location>
        <begin position="575"/>
        <end position="596"/>
    </location>
</feature>
<feature type="compositionally biased region" description="Basic and acidic residues" evidence="7">
    <location>
        <begin position="701"/>
        <end position="713"/>
    </location>
</feature>
<proteinExistence type="predicted"/>
<dbReference type="AlphaFoldDB" id="F0VE99"/>
<accession>F0VE99</accession>
<feature type="compositionally biased region" description="Basic and acidic residues" evidence="7">
    <location>
        <begin position="683"/>
        <end position="692"/>
    </location>
</feature>
<dbReference type="PANTHER" id="PTHR46098:SF1">
    <property type="entry name" value="TRNA (CYTOSINE(38)-C(5))-METHYLTRANSFERASE"/>
    <property type="match status" value="1"/>
</dbReference>
<evidence type="ECO:0000256" key="3">
    <source>
        <dbReference type="ARBA" id="ARBA00022691"/>
    </source>
</evidence>
<dbReference type="InParanoid" id="F0VE99"/>
<dbReference type="Gene3D" id="3.40.50.150">
    <property type="entry name" value="Vaccinia Virus protein VP39"/>
    <property type="match status" value="1"/>
</dbReference>
<feature type="region of interest" description="Disordered" evidence="7">
    <location>
        <begin position="563"/>
        <end position="718"/>
    </location>
</feature>
<organism evidence="8 10">
    <name type="scientific">Neospora caninum (strain Liverpool)</name>
    <dbReference type="NCBI Taxonomy" id="572307"/>
    <lineage>
        <taxon>Eukaryota</taxon>
        <taxon>Sar</taxon>
        <taxon>Alveolata</taxon>
        <taxon>Apicomplexa</taxon>
        <taxon>Conoidasida</taxon>
        <taxon>Coccidia</taxon>
        <taxon>Eucoccidiorida</taxon>
        <taxon>Eimeriorina</taxon>
        <taxon>Sarcocystidae</taxon>
        <taxon>Neospora</taxon>
    </lineage>
</organism>
<evidence type="ECO:0000313" key="9">
    <source>
        <dbReference type="EMBL" id="CEL66004.1"/>
    </source>
</evidence>
<dbReference type="Gene3D" id="3.90.120.10">
    <property type="entry name" value="DNA Methylase, subunit A, domain 2"/>
    <property type="match status" value="2"/>
</dbReference>
<sequence>MTLKALILYSGIGGMHCGLFHARLLRRLRMRGVSPFPPRSSEEHEQETNRDASAHGESAARQRTDPVPATDREVTRHETQEELESKHSVEGKAGGSAACEETKAKAGEMTQDEQDEADLIEALKGISRDGDNVCIHPIVSEYIRLPPPGPEATPSSCTARPNTLILSERKNPNRRRAQNAASAQGEEPEKEQDEKEQDEKEQDEEEQDEREQVKKDSDGVFSEERQVNPSECAAGGKQDGSPVEETTTTATVTQSPGERGESSDSPLLSDRRPLSPKARTLRGRPEENTATAHAVSPSPVKRVACLGASKSPSSGGSSGTDPKMDVGRADNAVPGLFSPSSLPRPRELSGPPSASCASPFRALPFEVVGVIDVNPTAMDVYRRNLLPPSAESPSASRRQPSQTLQSPGVPLTSTKSIDSYPASFYGAFEADLWLVSPPCQPFTRIGLQKGNADRRNASFLYLLDVLCQLPHAQRPKYLLLENVVRFEVSDTFDCLLHALECVCGYQVDVFHLNPLHFGIPNCRSRCFVTAKKSAAAPKLSNSGGLLRSALAWFRWEGSRDARKSDRRLQTLPEGKGGKAAEETQERGTSKGGKGGDESATAGQKRRNAWSFLLPQRRRGETGRAKEQGNTNGEGEGSTETGPRPAEEEDCAPVGGPKGERATSGETRGDQTAGSQRSSSASDTRQRREKETRGQGSPGEKASPDKGRGEKNSNKDVPTTGPSCLDCWTCAKCVRRRRRQDAGKQERVVLTHIPGVYASPAFFCCPIRPLEDFLDAKFPPKAPFVPAEKPGTSYRFVDEALQERSTPQRNAQAPVRAGSRRVSGRGEEVESNCEEQWEDISLAHGPSLTSELCAVDAVRRSSLPTPGPVYTAGGVFVPADVQGPWRRQTAALVLSQQQKDRIWFNVDLVRRGEKRSSCFTRSYGRTGHAQYGSLLVLDEDLALEQRWAAFAQQKVAAERLQEARGDDEEHGDGIREGEPAGKLEAHRAGKCDTKTEVRSGKTRKDREALSNKEGSQGAEAGNASRPRGEMSRDSLRTGEENGEPSCGGPEPRQVEVGDAAETQDGKRGKTKAGKEDSAEGRGQATESQEASREAGESERREREGKKGRGKKAEGTACEGAGERPVVPRAAGRRARDASECKRRGKFAWLFPRQFFSLRFFVAQSFSATVLPAKKKGNKGWELHDILPPETAVRFFSPQEILALHGFPPSFAFPDADEPRAWPSQRRMVGNSLNVHLVGMLIDFLVDDEDWN</sequence>
<feature type="region of interest" description="Disordered" evidence="7">
    <location>
        <begin position="959"/>
        <end position="1136"/>
    </location>
</feature>
<dbReference type="GO" id="GO:0008168">
    <property type="term" value="F:methyltransferase activity"/>
    <property type="evidence" value="ECO:0007669"/>
    <property type="project" value="UniProtKB-KW"/>
</dbReference>
<feature type="compositionally biased region" description="Basic and acidic residues" evidence="7">
    <location>
        <begin position="210"/>
        <end position="226"/>
    </location>
</feature>
<feature type="compositionally biased region" description="Acidic residues" evidence="7">
    <location>
        <begin position="186"/>
        <end position="209"/>
    </location>
</feature>
<protein>
    <recommendedName>
        <fullName evidence="5">tRNA (cytosine(38)-C(5))-methyltransferase</fullName>
        <ecNumber evidence="4">2.1.1.204</ecNumber>
    </recommendedName>
    <alternativeName>
        <fullName evidence="6">DNA (cytosine-5)-methyltransferase-like protein 2</fullName>
    </alternativeName>
</protein>
<evidence type="ECO:0000256" key="7">
    <source>
        <dbReference type="SAM" id="MobiDB-lite"/>
    </source>
</evidence>
<dbReference type="SUPFAM" id="SSF53335">
    <property type="entry name" value="S-adenosyl-L-methionine-dependent methyltransferases"/>
    <property type="match status" value="2"/>
</dbReference>
<dbReference type="InterPro" id="IPR050750">
    <property type="entry name" value="C5-MTase"/>
</dbReference>
<feature type="compositionally biased region" description="Polar residues" evidence="7">
    <location>
        <begin position="153"/>
        <end position="165"/>
    </location>
</feature>
<evidence type="ECO:0000313" key="10">
    <source>
        <dbReference type="Proteomes" id="UP000007494"/>
    </source>
</evidence>
<keyword evidence="1 8" id="KW-0489">Methyltransferase</keyword>
<reference evidence="8" key="1">
    <citation type="submission" date="2011-02" db="EMBL/GenBank/DDBJ databases">
        <authorList>
            <person name="Aslett M."/>
        </authorList>
    </citation>
    <scope>NUCLEOTIDE SEQUENCE</scope>
    <source>
        <strain evidence="8">Liverpool</strain>
    </source>
</reference>
<feature type="compositionally biased region" description="Basic and acidic residues" evidence="7">
    <location>
        <begin position="657"/>
        <end position="668"/>
    </location>
</feature>
<dbReference type="InterPro" id="IPR001525">
    <property type="entry name" value="C5_MeTfrase"/>
</dbReference>
<evidence type="ECO:0000313" key="8">
    <source>
        <dbReference type="EMBL" id="CBZ52043.1"/>
    </source>
</evidence>
<dbReference type="InterPro" id="IPR029063">
    <property type="entry name" value="SAM-dependent_MTases_sf"/>
</dbReference>
<dbReference type="GeneID" id="13444830"/>
<dbReference type="EC" id="2.1.1.204" evidence="4"/>
<feature type="compositionally biased region" description="Basic and acidic residues" evidence="7">
    <location>
        <begin position="1025"/>
        <end position="1038"/>
    </location>
</feature>
<dbReference type="InterPro" id="IPR031303">
    <property type="entry name" value="C5_meth_CS"/>
</dbReference>
<feature type="compositionally biased region" description="Polar residues" evidence="7">
    <location>
        <begin position="669"/>
        <end position="682"/>
    </location>
</feature>
<dbReference type="Proteomes" id="UP000007494">
    <property type="component" value="Chromosome VI"/>
</dbReference>
<reference evidence="9" key="4">
    <citation type="journal article" date="2015" name="PLoS ONE">
        <title>Comprehensive Evaluation of Toxoplasma gondii VEG and Neospora caninum LIV Genomes with Tachyzoite Stage Transcriptome and Proteome Defines Novel Transcript Features.</title>
        <authorList>
            <person name="Ramaprasad A."/>
            <person name="Mourier T."/>
            <person name="Naeem R."/>
            <person name="Malas T.B."/>
            <person name="Moussa E."/>
            <person name="Panigrahi A."/>
            <person name="Vermont S.J."/>
            <person name="Otto T.D."/>
            <person name="Wastling J."/>
            <person name="Pain A."/>
        </authorList>
    </citation>
    <scope>NUCLEOTIDE SEQUENCE</scope>
    <source>
        <strain evidence="9">Liverpool</strain>
    </source>
</reference>
<reference evidence="8" key="2">
    <citation type="submission" date="2011-03" db="EMBL/GenBank/DDBJ databases">
        <title>Comparative genomics and transcriptomics of Neospora caninum and Toxoplasma gondii.</title>
        <authorList>
            <person name="Reid A.J."/>
            <person name="Sohal A."/>
            <person name="Harris D."/>
            <person name="Quail M."/>
            <person name="Sanders M."/>
            <person name="Berriman M."/>
            <person name="Wastling J.M."/>
            <person name="Pain A."/>
        </authorList>
    </citation>
    <scope>NUCLEOTIDE SEQUENCE</scope>
    <source>
        <strain evidence="8">Liverpool</strain>
    </source>
</reference>
<feature type="compositionally biased region" description="Basic and acidic residues" evidence="7">
    <location>
        <begin position="1062"/>
        <end position="1078"/>
    </location>
</feature>
<evidence type="ECO:0000256" key="4">
    <source>
        <dbReference type="ARBA" id="ARBA00039081"/>
    </source>
</evidence>
<feature type="compositionally biased region" description="Low complexity" evidence="7">
    <location>
        <begin position="334"/>
        <end position="353"/>
    </location>
</feature>
<keyword evidence="10" id="KW-1185">Reference proteome</keyword>
<feature type="compositionally biased region" description="Basic and acidic residues" evidence="7">
    <location>
        <begin position="617"/>
        <end position="626"/>
    </location>
</feature>
<evidence type="ECO:0000256" key="5">
    <source>
        <dbReference type="ARBA" id="ARBA00039681"/>
    </source>
</evidence>
<feature type="compositionally biased region" description="Low complexity" evidence="7">
    <location>
        <begin position="388"/>
        <end position="402"/>
    </location>
</feature>
<dbReference type="eggNOG" id="KOG0919">
    <property type="taxonomic scope" value="Eukaryota"/>
</dbReference>
<dbReference type="OMA" id="CPIRPLE"/>
<dbReference type="VEuPathDB" id="ToxoDB:NCLIV_018330"/>
<feature type="compositionally biased region" description="Basic and acidic residues" evidence="7">
    <location>
        <begin position="40"/>
        <end position="90"/>
    </location>
</feature>
<dbReference type="EMBL" id="FR823387">
    <property type="protein sequence ID" value="CBZ52043.1"/>
    <property type="molecule type" value="Genomic_DNA"/>
</dbReference>
<feature type="region of interest" description="Disordered" evidence="7">
    <location>
        <begin position="142"/>
        <end position="355"/>
    </location>
</feature>
<feature type="region of interest" description="Disordered" evidence="7">
    <location>
        <begin position="802"/>
        <end position="827"/>
    </location>
</feature>
<keyword evidence="3" id="KW-0949">S-adenosyl-L-methionine</keyword>
<gene>
    <name evidence="9" type="ORF">BN1204_018330</name>
    <name evidence="8" type="ORF">NCLIV_018330</name>
</gene>
<evidence type="ECO:0000256" key="1">
    <source>
        <dbReference type="ARBA" id="ARBA00022603"/>
    </source>
</evidence>
<feature type="compositionally biased region" description="Low complexity" evidence="7">
    <location>
        <begin position="628"/>
        <end position="641"/>
    </location>
</feature>
<feature type="compositionally biased region" description="Basic and acidic residues" evidence="7">
    <location>
        <begin position="970"/>
        <end position="1009"/>
    </location>
</feature>